<feature type="binding site" evidence="7">
    <location>
        <position position="48"/>
    </location>
    <ligand>
        <name>substrate</name>
    </ligand>
</feature>
<dbReference type="Pfam" id="PF01202">
    <property type="entry name" value="SKI"/>
    <property type="match status" value="1"/>
</dbReference>
<dbReference type="AlphaFoldDB" id="A0A2S8SX08"/>
<dbReference type="GO" id="GO:0005829">
    <property type="term" value="C:cytosol"/>
    <property type="evidence" value="ECO:0007669"/>
    <property type="project" value="TreeGrafter"/>
</dbReference>
<dbReference type="Gene3D" id="3.40.50.300">
    <property type="entry name" value="P-loop containing nucleotide triphosphate hydrolases"/>
    <property type="match status" value="1"/>
</dbReference>
<reference evidence="8 9" key="1">
    <citation type="journal article" date="2018" name="Syst. Appl. Microbiol.">
        <title>Abditibacterium utsteinense sp. nov., the first cultivated member of candidate phylum FBP, isolated from ice-free Antarctic soil samples.</title>
        <authorList>
            <person name="Tahon G."/>
            <person name="Tytgat B."/>
            <person name="Lebbe L."/>
            <person name="Carlier A."/>
            <person name="Willems A."/>
        </authorList>
    </citation>
    <scope>NUCLEOTIDE SEQUENCE [LARGE SCALE GENOMIC DNA]</scope>
    <source>
        <strain evidence="8 9">LMG 29911</strain>
    </source>
</reference>
<keyword evidence="2 7" id="KW-0808">Transferase</keyword>
<comment type="caution">
    <text evidence="8">The sequence shown here is derived from an EMBL/GenBank/DDBJ whole genome shotgun (WGS) entry which is preliminary data.</text>
</comment>
<feature type="binding site" evidence="7">
    <location>
        <position position="69"/>
    </location>
    <ligand>
        <name>substrate</name>
    </ligand>
</feature>
<evidence type="ECO:0000313" key="9">
    <source>
        <dbReference type="Proteomes" id="UP000237684"/>
    </source>
</evidence>
<evidence type="ECO:0000256" key="4">
    <source>
        <dbReference type="ARBA" id="ARBA00022777"/>
    </source>
</evidence>
<keyword evidence="6 7" id="KW-0057">Aromatic amino acid biosynthesis</keyword>
<feature type="binding site" evidence="7">
    <location>
        <position position="24"/>
    </location>
    <ligand>
        <name>substrate</name>
    </ligand>
</feature>
<proteinExistence type="inferred from homology"/>
<dbReference type="PANTHER" id="PTHR21087">
    <property type="entry name" value="SHIKIMATE KINASE"/>
    <property type="match status" value="1"/>
</dbReference>
<feature type="binding site" evidence="7">
    <location>
        <position position="112"/>
    </location>
    <ligand>
        <name>ATP</name>
        <dbReference type="ChEBI" id="CHEBI:30616"/>
    </ligand>
</feature>
<comment type="function">
    <text evidence="7">Catalyzes the specific phosphorylation of the 3-hydroxyl group of shikimic acid using ATP as a cosubstrate.</text>
</comment>
<dbReference type="EMBL" id="NIGF01000001">
    <property type="protein sequence ID" value="PQV65331.1"/>
    <property type="molecule type" value="Genomic_DNA"/>
</dbReference>
<dbReference type="PANTHER" id="PTHR21087:SF16">
    <property type="entry name" value="SHIKIMATE KINASE 1, CHLOROPLASTIC"/>
    <property type="match status" value="1"/>
</dbReference>
<dbReference type="InterPro" id="IPR027417">
    <property type="entry name" value="P-loop_NTPase"/>
</dbReference>
<dbReference type="FunCoup" id="A0A2S8SX08">
    <property type="interactions" value="383"/>
</dbReference>
<evidence type="ECO:0000256" key="1">
    <source>
        <dbReference type="ARBA" id="ARBA00022605"/>
    </source>
</evidence>
<comment type="catalytic activity">
    <reaction evidence="7">
        <text>shikimate + ATP = 3-phosphoshikimate + ADP + H(+)</text>
        <dbReference type="Rhea" id="RHEA:13121"/>
        <dbReference type="ChEBI" id="CHEBI:15378"/>
        <dbReference type="ChEBI" id="CHEBI:30616"/>
        <dbReference type="ChEBI" id="CHEBI:36208"/>
        <dbReference type="ChEBI" id="CHEBI:145989"/>
        <dbReference type="ChEBI" id="CHEBI:456216"/>
        <dbReference type="EC" id="2.7.1.71"/>
    </reaction>
</comment>
<dbReference type="GO" id="GO:0008652">
    <property type="term" value="P:amino acid biosynthetic process"/>
    <property type="evidence" value="ECO:0007669"/>
    <property type="project" value="UniProtKB-KW"/>
</dbReference>
<feature type="binding site" evidence="7">
    <location>
        <position position="137"/>
    </location>
    <ligand>
        <name>substrate</name>
    </ligand>
</feature>
<feature type="binding site" evidence="7">
    <location>
        <position position="6"/>
    </location>
    <ligand>
        <name>Mg(2+)</name>
        <dbReference type="ChEBI" id="CHEBI:18420"/>
    </ligand>
</feature>
<comment type="cofactor">
    <cofactor evidence="7">
        <name>Mg(2+)</name>
        <dbReference type="ChEBI" id="CHEBI:18420"/>
    </cofactor>
    <text evidence="7">Binds 1 Mg(2+) ion per subunit.</text>
</comment>
<protein>
    <recommendedName>
        <fullName evidence="7">Shikimate kinase</fullName>
        <shortName evidence="7">SK</shortName>
        <ecNumber evidence="7">2.7.1.71</ecNumber>
    </recommendedName>
</protein>
<keyword evidence="7" id="KW-0963">Cytoplasm</keyword>
<comment type="similarity">
    <text evidence="7">Belongs to the shikimate kinase family.</text>
</comment>
<comment type="caution">
    <text evidence="7">Lacks conserved residue(s) required for the propagation of feature annotation.</text>
</comment>
<comment type="subunit">
    <text evidence="7">Monomer.</text>
</comment>
<keyword evidence="5 7" id="KW-0067">ATP-binding</keyword>
<dbReference type="CDD" id="cd00464">
    <property type="entry name" value="SK"/>
    <property type="match status" value="1"/>
</dbReference>
<dbReference type="HAMAP" id="MF_00109">
    <property type="entry name" value="Shikimate_kinase"/>
    <property type="match status" value="1"/>
</dbReference>
<comment type="pathway">
    <text evidence="7">Metabolic intermediate biosynthesis; chorismate biosynthesis; chorismate from D-erythrose 4-phosphate and phosphoenolpyruvate: step 5/7.</text>
</comment>
<dbReference type="GO" id="GO:0000287">
    <property type="term" value="F:magnesium ion binding"/>
    <property type="evidence" value="ECO:0007669"/>
    <property type="project" value="UniProtKB-UniRule"/>
</dbReference>
<dbReference type="InParanoid" id="A0A2S8SX08"/>
<gene>
    <name evidence="7" type="primary">aroK</name>
    <name evidence="8" type="ORF">B1R32_10170</name>
</gene>
<accession>A0A2S8SX08</accession>
<keyword evidence="1 7" id="KW-0028">Amino-acid biosynthesis</keyword>
<dbReference type="UniPathway" id="UPA00053">
    <property type="reaction ID" value="UER00088"/>
</dbReference>
<dbReference type="GO" id="GO:0009073">
    <property type="term" value="P:aromatic amino acid family biosynthetic process"/>
    <property type="evidence" value="ECO:0007669"/>
    <property type="project" value="UniProtKB-KW"/>
</dbReference>
<evidence type="ECO:0000256" key="2">
    <source>
        <dbReference type="ARBA" id="ARBA00022679"/>
    </source>
</evidence>
<dbReference type="GO" id="GO:0005524">
    <property type="term" value="F:ATP binding"/>
    <property type="evidence" value="ECO:0007669"/>
    <property type="project" value="UniProtKB-UniRule"/>
</dbReference>
<dbReference type="PRINTS" id="PR01100">
    <property type="entry name" value="SHIKIMTKNASE"/>
</dbReference>
<dbReference type="SUPFAM" id="SSF52540">
    <property type="entry name" value="P-loop containing nucleoside triphosphate hydrolases"/>
    <property type="match status" value="1"/>
</dbReference>
<keyword evidence="7" id="KW-0460">Magnesium</keyword>
<dbReference type="GO" id="GO:0009423">
    <property type="term" value="P:chorismate biosynthetic process"/>
    <property type="evidence" value="ECO:0007669"/>
    <property type="project" value="UniProtKB-UniRule"/>
</dbReference>
<keyword evidence="3 7" id="KW-0547">Nucleotide-binding</keyword>
<dbReference type="InterPro" id="IPR000623">
    <property type="entry name" value="Shikimate_kinase/TSH1"/>
</dbReference>
<evidence type="ECO:0000256" key="3">
    <source>
        <dbReference type="ARBA" id="ARBA00022741"/>
    </source>
</evidence>
<dbReference type="GO" id="GO:0004765">
    <property type="term" value="F:shikimate kinase activity"/>
    <property type="evidence" value="ECO:0007669"/>
    <property type="project" value="UniProtKB-UniRule"/>
</dbReference>
<evidence type="ECO:0000313" key="8">
    <source>
        <dbReference type="EMBL" id="PQV65331.1"/>
    </source>
</evidence>
<sequence>MGSGKSAVARHLSRGLNLPLVDLDSYIETQIATSIADFFVSQGENVFREVETEALAKFCDQNAVVSLGGGVPTQPINREILKNAAQNGALVVYLQTAPAILAARIRRAPGKRPLIDGDGALDLAGTQRRVELLMREREGFYLECSNFRVETNTSSIQDVAAEVEQAYRDR</sequence>
<dbReference type="EC" id="2.7.1.71" evidence="7"/>
<feature type="binding site" evidence="7">
    <location>
        <begin position="2"/>
        <end position="7"/>
    </location>
    <ligand>
        <name>ATP</name>
        <dbReference type="ChEBI" id="CHEBI:30616"/>
    </ligand>
</feature>
<organism evidence="8 9">
    <name type="scientific">Abditibacterium utsteinense</name>
    <dbReference type="NCBI Taxonomy" id="1960156"/>
    <lineage>
        <taxon>Bacteria</taxon>
        <taxon>Pseudomonadati</taxon>
        <taxon>Abditibacteriota</taxon>
        <taxon>Abditibacteriia</taxon>
        <taxon>Abditibacteriales</taxon>
        <taxon>Abditibacteriaceae</taxon>
        <taxon>Abditibacterium</taxon>
    </lineage>
</organism>
<keyword evidence="9" id="KW-1185">Reference proteome</keyword>
<evidence type="ECO:0000256" key="5">
    <source>
        <dbReference type="ARBA" id="ARBA00022840"/>
    </source>
</evidence>
<dbReference type="Proteomes" id="UP000237684">
    <property type="component" value="Unassembled WGS sequence"/>
</dbReference>
<keyword evidence="4 7" id="KW-0418">Kinase</keyword>
<evidence type="ECO:0000256" key="6">
    <source>
        <dbReference type="ARBA" id="ARBA00023141"/>
    </source>
</evidence>
<comment type="subcellular location">
    <subcellularLocation>
        <location evidence="7">Cytoplasm</location>
    </subcellularLocation>
</comment>
<name>A0A2S8SX08_9BACT</name>
<keyword evidence="7" id="KW-0479">Metal-binding</keyword>
<dbReference type="InterPro" id="IPR031322">
    <property type="entry name" value="Shikimate/glucono_kinase"/>
</dbReference>
<evidence type="ECO:0000256" key="7">
    <source>
        <dbReference type="HAMAP-Rule" id="MF_00109"/>
    </source>
</evidence>